<feature type="compositionally biased region" description="Basic and acidic residues" evidence="3">
    <location>
        <begin position="93"/>
        <end position="102"/>
    </location>
</feature>
<dbReference type="EMBL" id="GAMC01010248">
    <property type="protein sequence ID" value="JAB96307.1"/>
    <property type="molecule type" value="mRNA"/>
</dbReference>
<feature type="region of interest" description="Disordered" evidence="3">
    <location>
        <begin position="227"/>
        <end position="253"/>
    </location>
</feature>
<evidence type="ECO:0000313" key="5">
    <source>
        <dbReference type="EMBL" id="JAB96307.1"/>
    </source>
</evidence>
<dbReference type="PANTHER" id="PTHR48407">
    <property type="entry name" value="CRANIOFACIAL DEVELOPMENT PROTEIN 1"/>
    <property type="match status" value="1"/>
</dbReference>
<dbReference type="OrthoDB" id="445677at2759"/>
<name>W8BC87_CERCA</name>
<organism evidence="5">
    <name type="scientific">Ceratitis capitata</name>
    <name type="common">Mediterranean fruit fly</name>
    <name type="synonym">Tephritis capitata</name>
    <dbReference type="NCBI Taxonomy" id="7213"/>
    <lineage>
        <taxon>Eukaryota</taxon>
        <taxon>Metazoa</taxon>
        <taxon>Ecdysozoa</taxon>
        <taxon>Arthropoda</taxon>
        <taxon>Hexapoda</taxon>
        <taxon>Insecta</taxon>
        <taxon>Pterygota</taxon>
        <taxon>Neoptera</taxon>
        <taxon>Endopterygota</taxon>
        <taxon>Diptera</taxon>
        <taxon>Brachycera</taxon>
        <taxon>Muscomorpha</taxon>
        <taxon>Tephritoidea</taxon>
        <taxon>Tephritidae</taxon>
        <taxon>Ceratitis</taxon>
        <taxon>Ceratitis</taxon>
    </lineage>
</organism>
<evidence type="ECO:0000256" key="2">
    <source>
        <dbReference type="ARBA" id="ARBA00030244"/>
    </source>
</evidence>
<dbReference type="InterPro" id="IPR011421">
    <property type="entry name" value="BCNT-C"/>
</dbReference>
<dbReference type="GO" id="GO:0000812">
    <property type="term" value="C:Swr1 complex"/>
    <property type="evidence" value="ECO:0007669"/>
    <property type="project" value="TreeGrafter"/>
</dbReference>
<dbReference type="AlphaFoldDB" id="W8BC87"/>
<evidence type="ECO:0000259" key="4">
    <source>
        <dbReference type="PROSITE" id="PS51279"/>
    </source>
</evidence>
<feature type="compositionally biased region" description="Basic and acidic residues" evidence="3">
    <location>
        <begin position="184"/>
        <end position="201"/>
    </location>
</feature>
<protein>
    <recommendedName>
        <fullName evidence="1">Craniofacial development protein 1</fullName>
    </recommendedName>
    <alternativeName>
        <fullName evidence="2">Bucentaur</fullName>
    </alternativeName>
</protein>
<dbReference type="Pfam" id="PF07572">
    <property type="entry name" value="BCNT"/>
    <property type="match status" value="1"/>
</dbReference>
<dbReference type="PROSITE" id="PS51279">
    <property type="entry name" value="BCNT_C"/>
    <property type="match status" value="1"/>
</dbReference>
<reference evidence="5" key="2">
    <citation type="journal article" date="2014" name="BMC Genomics">
        <title>A genomic perspective to assessing quality of mass-reared SIT flies used in Mediterranean fruit fly (Ceratitis capitata) eradication in California.</title>
        <authorList>
            <person name="Calla B."/>
            <person name="Hall B."/>
            <person name="Hou S."/>
            <person name="Geib S.M."/>
        </authorList>
    </citation>
    <scope>NUCLEOTIDE SEQUENCE</scope>
</reference>
<evidence type="ECO:0000256" key="1">
    <source>
        <dbReference type="ARBA" id="ARBA00019033"/>
    </source>
</evidence>
<dbReference type="KEGG" id="ccat:101457523"/>
<feature type="compositionally biased region" description="Basic residues" evidence="3">
    <location>
        <begin position="68"/>
        <end position="80"/>
    </location>
</feature>
<reference evidence="5" key="1">
    <citation type="submission" date="2013-07" db="EMBL/GenBank/DDBJ databases">
        <authorList>
            <person name="Geib S."/>
        </authorList>
    </citation>
    <scope>NUCLEOTIDE SEQUENCE</scope>
</reference>
<feature type="compositionally biased region" description="Low complexity" evidence="3">
    <location>
        <begin position="147"/>
        <end position="180"/>
    </location>
</feature>
<gene>
    <name evidence="5" type="primary">CFDP1</name>
</gene>
<dbReference type="InterPro" id="IPR027124">
    <property type="entry name" value="Swc5/CFDP1/2"/>
</dbReference>
<feature type="region of interest" description="Disordered" evidence="3">
    <location>
        <begin position="1"/>
        <end position="201"/>
    </location>
</feature>
<feature type="compositionally biased region" description="Basic and acidic residues" evidence="3">
    <location>
        <begin position="1"/>
        <end position="10"/>
    </location>
</feature>
<evidence type="ECO:0000256" key="3">
    <source>
        <dbReference type="SAM" id="MobiDB-lite"/>
    </source>
</evidence>
<dbReference type="PANTHER" id="PTHR48407:SF1">
    <property type="entry name" value="CRANIOFACIAL DEVELOPMENT PROTEIN 1"/>
    <property type="match status" value="1"/>
</dbReference>
<feature type="compositionally biased region" description="Basic and acidic residues" evidence="3">
    <location>
        <begin position="109"/>
        <end position="133"/>
    </location>
</feature>
<dbReference type="GeneID" id="101457523"/>
<sequence>MNRATDLHDSDESDSDFCPEKEAGIEVSEEEASSELSSCSDEEDKEDDQTKKSKQKVSRKNANAIKKSQAKKLKTRKRARAQNEEDASESDDECKTVDAERKRNTRQTEAAKRLCDGTEKDTLESDEENKSRSDALWADFLSDVKPKTSQTVAKTTATTQRSSTQSNGTSAATTTNGSSGIAKSVEKSNTDEKPTEMKKPEKITVTEVLDFAGEEVRIEKVVNADSVKENKESTKRPAAGTSTLKAGLPAGLKRPMVGGGSSAAGLGSILNQIGKKKKISVLEKSQLDWKSFKQNEGIEEELQTFNKGKDGYLERQDFLQRTDLRQFEIEKNLRQTRRNN</sequence>
<dbReference type="CTD" id="7354404"/>
<accession>W8BC87</accession>
<feature type="domain" description="BCNT-C" evidence="4">
    <location>
        <begin position="260"/>
        <end position="340"/>
    </location>
</feature>
<proteinExistence type="evidence at transcript level"/>